<dbReference type="SUPFAM" id="SSF51735">
    <property type="entry name" value="NAD(P)-binding Rossmann-fold domains"/>
    <property type="match status" value="1"/>
</dbReference>
<dbReference type="PANTHER" id="PTHR44845:SF6">
    <property type="entry name" value="BETA-ALANINE-ACTIVATING ENZYME"/>
    <property type="match status" value="1"/>
</dbReference>
<dbReference type="CDD" id="cd05235">
    <property type="entry name" value="SDR_e1"/>
    <property type="match status" value="1"/>
</dbReference>
<dbReference type="AlphaFoldDB" id="A0A5N5WHZ3"/>
<dbReference type="InterPro" id="IPR036736">
    <property type="entry name" value="ACP-like_sf"/>
</dbReference>
<dbReference type="InterPro" id="IPR045851">
    <property type="entry name" value="AMP-bd_C_sf"/>
</dbReference>
<evidence type="ECO:0000256" key="3">
    <source>
        <dbReference type="ARBA" id="ARBA00029454"/>
    </source>
</evidence>
<dbReference type="Proteomes" id="UP000326565">
    <property type="component" value="Unassembled WGS sequence"/>
</dbReference>
<reference evidence="5 6" key="1">
    <citation type="submission" date="2019-04" db="EMBL/GenBank/DDBJ databases">
        <title>Friends and foes A comparative genomics study of 23 Aspergillus species from section Flavi.</title>
        <authorList>
            <consortium name="DOE Joint Genome Institute"/>
            <person name="Kjaerbolling I."/>
            <person name="Vesth T."/>
            <person name="Frisvad J.C."/>
            <person name="Nybo J.L."/>
            <person name="Theobald S."/>
            <person name="Kildgaard S."/>
            <person name="Isbrandt T."/>
            <person name="Kuo A."/>
            <person name="Sato A."/>
            <person name="Lyhne E.K."/>
            <person name="Kogle M.E."/>
            <person name="Wiebenga A."/>
            <person name="Kun R.S."/>
            <person name="Lubbers R.J."/>
            <person name="Makela M.R."/>
            <person name="Barry K."/>
            <person name="Chovatia M."/>
            <person name="Clum A."/>
            <person name="Daum C."/>
            <person name="Haridas S."/>
            <person name="He G."/>
            <person name="LaButti K."/>
            <person name="Lipzen A."/>
            <person name="Mondo S."/>
            <person name="Riley R."/>
            <person name="Salamov A."/>
            <person name="Simmons B.A."/>
            <person name="Magnuson J.K."/>
            <person name="Henrissat B."/>
            <person name="Mortensen U.H."/>
            <person name="Larsen T.O."/>
            <person name="Devries R.P."/>
            <person name="Grigoriev I.V."/>
            <person name="Machida M."/>
            <person name="Baker S.E."/>
            <person name="Andersen M.R."/>
        </authorList>
    </citation>
    <scope>NUCLEOTIDE SEQUENCE [LARGE SCALE GENOMIC DNA]</scope>
    <source>
        <strain evidence="5 6">CBS 151.66</strain>
    </source>
</reference>
<keyword evidence="1" id="KW-0596">Phosphopantetheine</keyword>
<dbReference type="Pfam" id="PF00501">
    <property type="entry name" value="AMP-binding"/>
    <property type="match status" value="1"/>
</dbReference>
<dbReference type="PANTHER" id="PTHR44845">
    <property type="entry name" value="CARRIER DOMAIN-CONTAINING PROTEIN"/>
    <property type="match status" value="1"/>
</dbReference>
<dbReference type="InterPro" id="IPR020845">
    <property type="entry name" value="AMP-binding_CS"/>
</dbReference>
<dbReference type="InterPro" id="IPR010071">
    <property type="entry name" value="AA_adenyl_dom"/>
</dbReference>
<dbReference type="NCBIfam" id="TIGR01746">
    <property type="entry name" value="Thioester-redct"/>
    <property type="match status" value="1"/>
</dbReference>
<dbReference type="InterPro" id="IPR025110">
    <property type="entry name" value="AMP-bd_C"/>
</dbReference>
<keyword evidence="6" id="KW-1185">Reference proteome</keyword>
<evidence type="ECO:0000256" key="2">
    <source>
        <dbReference type="ARBA" id="ARBA00022553"/>
    </source>
</evidence>
<proteinExistence type="inferred from homology"/>
<dbReference type="SUPFAM" id="SSF47336">
    <property type="entry name" value="ACP-like"/>
    <property type="match status" value="1"/>
</dbReference>
<dbReference type="PROSITE" id="PS00012">
    <property type="entry name" value="PHOSPHOPANTETHEINE"/>
    <property type="match status" value="1"/>
</dbReference>
<keyword evidence="2" id="KW-0597">Phosphoprotein</keyword>
<accession>A0A5N5WHZ3</accession>
<evidence type="ECO:0000313" key="6">
    <source>
        <dbReference type="Proteomes" id="UP000326565"/>
    </source>
</evidence>
<dbReference type="Gene3D" id="2.30.38.10">
    <property type="entry name" value="Luciferase, Domain 3"/>
    <property type="match status" value="1"/>
</dbReference>
<comment type="similarity">
    <text evidence="3">Belongs to the NRP synthetase family.</text>
</comment>
<feature type="domain" description="Carrier" evidence="4">
    <location>
        <begin position="529"/>
        <end position="604"/>
    </location>
</feature>
<dbReference type="InterPro" id="IPR013120">
    <property type="entry name" value="FAR_NAD-bd"/>
</dbReference>
<dbReference type="InterPro" id="IPR000873">
    <property type="entry name" value="AMP-dep_synth/lig_dom"/>
</dbReference>
<dbReference type="Pfam" id="PF13193">
    <property type="entry name" value="AMP-binding_C"/>
    <property type="match status" value="1"/>
</dbReference>
<dbReference type="Pfam" id="PF07993">
    <property type="entry name" value="NAD_binding_4"/>
    <property type="match status" value="1"/>
</dbReference>
<sequence length="1018" mass="113354">MEQLLCYQARRSPKAPAVIDGEQTFTYEELIARADCLVKLLHEKHIAPEEPICIFLGTGYRQIISQVAVLRAGGSCVPVDPSMPQKRLNDMLSDIDARHILTTSDQIERVSSYDVMLVDNVVETKASFVEDVQAIQVLADFTEDHRSHILFTSGSTGRPKAVQISARSILHLASSTPVTPLEPTDRVTEVNNPGFDLSLFEIWITLLAGATIVVVPKTTATDPFGFGDFVKKHEVTVMMLPTALFTIVATTCPSAFKRAHHVIVCGEAPNVKAVRNVLTEGAPKYLWNGYGPTECTTFVTLQLIDLKETACETISIGKAVGQTKVYLLDDEMKLILCGDREGEIYLAGPGLSRGYLNQPDANTKHFLEIDASTLKEDSARPIRVFKTGDLAKWRIPTKVLEFRGRFDMQVKQDGFRVELGDVEKSLETKDGIRQAVVLQVLQQWPSADKILAAYIVPSEQDNNLSLKAVKDYAKERLPPYMVPSKITVISEFPVTAYGKIDRDALAREGQMRLKEGFNTASDADNSTQQAANELTNTLKVMVRELINVPELQESDDIFSLGMSSLEAARLIGLMIQGFGKKVTMDMLLANPTLTKLATMLRETKETRPCLVNTGTMEKDALLADDIPVVPDWQSNEEGRVFITGVTGFVGAHVLGHLLALPTVKKVACLARSRRGLPASSRIQRTMERYDMWDSSLENIGKIIVLDGEMADETLGLGEEQFTWLTNWTSVIFHVGAKVNFCEPYQNHVASNVIGTKNVLRLAALGRRKAFHYMSSIDTWGPTALVLGTKSLQEDGPLQTHLESLPYDTGYAHSQWVAEEMVRRMRARGLPVAIYRPGFTIGDHVTAMGNPDDFFARLIVGSIQIGYWPYLPDQRMEYVTVDYVCSALIHIASSNQNLGRSYSLVAPDHSQSVNIEETGTMINKAGYPVEEIPYDEWVKKLRESKDLDQNPLSPLMPLLDEPVLRELSRLQTSKYTPVYETPNAVKALADRPDICYTPLDDVLLKRYLDNWVRKGFHKL</sequence>
<dbReference type="PROSITE" id="PS00455">
    <property type="entry name" value="AMP_BINDING"/>
    <property type="match status" value="1"/>
</dbReference>
<dbReference type="Gene3D" id="1.10.1200.10">
    <property type="entry name" value="ACP-like"/>
    <property type="match status" value="1"/>
</dbReference>
<dbReference type="SUPFAM" id="SSF56801">
    <property type="entry name" value="Acetyl-CoA synthetase-like"/>
    <property type="match status" value="1"/>
</dbReference>
<dbReference type="Pfam" id="PF00550">
    <property type="entry name" value="PP-binding"/>
    <property type="match status" value="1"/>
</dbReference>
<dbReference type="NCBIfam" id="TIGR01733">
    <property type="entry name" value="AA-adenyl-dom"/>
    <property type="match status" value="1"/>
</dbReference>
<dbReference type="InterPro" id="IPR006162">
    <property type="entry name" value="Ppantetheine_attach_site"/>
</dbReference>
<dbReference type="OrthoDB" id="408177at2759"/>
<dbReference type="Gene3D" id="3.30.300.30">
    <property type="match status" value="1"/>
</dbReference>
<protein>
    <recommendedName>
        <fullName evidence="4">Carrier domain-containing protein</fullName>
    </recommendedName>
</protein>
<dbReference type="Gene3D" id="3.40.50.980">
    <property type="match status" value="2"/>
</dbReference>
<evidence type="ECO:0000256" key="1">
    <source>
        <dbReference type="ARBA" id="ARBA00022450"/>
    </source>
</evidence>
<dbReference type="InterPro" id="IPR009081">
    <property type="entry name" value="PP-bd_ACP"/>
</dbReference>
<dbReference type="InterPro" id="IPR010080">
    <property type="entry name" value="Thioester_reductase-like_dom"/>
</dbReference>
<dbReference type="CDD" id="cd05930">
    <property type="entry name" value="A_NRPS"/>
    <property type="match status" value="1"/>
</dbReference>
<evidence type="ECO:0000259" key="4">
    <source>
        <dbReference type="PROSITE" id="PS50075"/>
    </source>
</evidence>
<gene>
    <name evidence="5" type="ORF">BDV29DRAFT_200393</name>
</gene>
<dbReference type="EMBL" id="ML732507">
    <property type="protein sequence ID" value="KAB8067315.1"/>
    <property type="molecule type" value="Genomic_DNA"/>
</dbReference>
<dbReference type="InterPro" id="IPR036291">
    <property type="entry name" value="NAD(P)-bd_dom_sf"/>
</dbReference>
<organism evidence="5 6">
    <name type="scientific">Aspergillus leporis</name>
    <dbReference type="NCBI Taxonomy" id="41062"/>
    <lineage>
        <taxon>Eukaryota</taxon>
        <taxon>Fungi</taxon>
        <taxon>Dikarya</taxon>
        <taxon>Ascomycota</taxon>
        <taxon>Pezizomycotina</taxon>
        <taxon>Eurotiomycetes</taxon>
        <taxon>Eurotiomycetidae</taxon>
        <taxon>Eurotiales</taxon>
        <taxon>Aspergillaceae</taxon>
        <taxon>Aspergillus</taxon>
        <taxon>Aspergillus subgen. Circumdati</taxon>
    </lineage>
</organism>
<dbReference type="PROSITE" id="PS50075">
    <property type="entry name" value="CARRIER"/>
    <property type="match status" value="1"/>
</dbReference>
<dbReference type="Gene3D" id="3.40.50.720">
    <property type="entry name" value="NAD(P)-binding Rossmann-like Domain"/>
    <property type="match status" value="1"/>
</dbReference>
<evidence type="ECO:0000313" key="5">
    <source>
        <dbReference type="EMBL" id="KAB8067315.1"/>
    </source>
</evidence>
<name>A0A5N5WHZ3_9EURO</name>